<keyword evidence="5" id="KW-0949">S-adenosyl-L-methionine</keyword>
<dbReference type="Pfam" id="PF02086">
    <property type="entry name" value="MethyltransfD12"/>
    <property type="match status" value="1"/>
</dbReference>
<comment type="similarity">
    <text evidence="1">Belongs to the N(4)/N(6)-methyltransferase family.</text>
</comment>
<dbReference type="AlphaFoldDB" id="A0AAD5TWI7"/>
<keyword evidence="4" id="KW-0808">Transferase</keyword>
<accession>A0AAD5TWI7</accession>
<dbReference type="Gene3D" id="3.40.50.150">
    <property type="entry name" value="Vaccinia Virus protein VP39"/>
    <property type="match status" value="1"/>
</dbReference>
<reference evidence="8" key="1">
    <citation type="submission" date="2020-05" db="EMBL/GenBank/DDBJ databases">
        <title>Phylogenomic resolution of chytrid fungi.</title>
        <authorList>
            <person name="Stajich J.E."/>
            <person name="Amses K."/>
            <person name="Simmons R."/>
            <person name="Seto K."/>
            <person name="Myers J."/>
            <person name="Bonds A."/>
            <person name="Quandt C.A."/>
            <person name="Barry K."/>
            <person name="Liu P."/>
            <person name="Grigoriev I."/>
            <person name="Longcore J.E."/>
            <person name="James T.Y."/>
        </authorList>
    </citation>
    <scope>NUCLEOTIDE SEQUENCE</scope>
    <source>
        <strain evidence="8">JEL0379</strain>
    </source>
</reference>
<evidence type="ECO:0000313" key="8">
    <source>
        <dbReference type="EMBL" id="KAJ3185405.1"/>
    </source>
</evidence>
<dbReference type="GO" id="GO:0043565">
    <property type="term" value="F:sequence-specific DNA binding"/>
    <property type="evidence" value="ECO:0007669"/>
    <property type="project" value="TreeGrafter"/>
</dbReference>
<dbReference type="EC" id="2.1.1.72" evidence="2"/>
<evidence type="ECO:0000256" key="6">
    <source>
        <dbReference type="ARBA" id="ARBA00047942"/>
    </source>
</evidence>
<dbReference type="InterPro" id="IPR029063">
    <property type="entry name" value="SAM-dependent_MTases_sf"/>
</dbReference>
<dbReference type="InterPro" id="IPR012327">
    <property type="entry name" value="MeTrfase_D12"/>
</dbReference>
<evidence type="ECO:0000256" key="7">
    <source>
        <dbReference type="SAM" id="MobiDB-lite"/>
    </source>
</evidence>
<evidence type="ECO:0000313" key="9">
    <source>
        <dbReference type="Proteomes" id="UP001212152"/>
    </source>
</evidence>
<sequence length="455" mass="51113">MKPVLNDAICEPGILRTIGARMHASLSQGHQKASGCPRPAPSPNLLFEKTGANRVFLTEGGTALTRNEEQCLRKLLCDLKKFLVDSKSVDLVKLHASSKGGKGSDAVAFLSNMFAEAGEKPPWSNEPNAPQPYRHSDVPGRQASEKSLSGPRNIFRDLNDVLAATTAKSPALLDGARLSCNPSKGVKGTRKHLPPMFSWLGGKREELGFILPCIPSDIQTYVEPFAGGLAVMNALNHRHNVIADTHCDLINFYKMIKEGHARSIHKKFQKCSFTKSEFERFRDKMPLSNCIDRAFRFLYMRLVSYRGLPGAMVIDADGNARSKESWGYIERAVAAHSTLLVDEYHDRLSKTDIKLSSFNHVMEEYNAEGNFFFLDPPYDCAITKYGLYEFARQEHELLAQSIKESKAKCLLVINRTKFTEQLYGPYIRAVYVKRYRFKPTVVEEHLIVCNYQLNG</sequence>
<keyword evidence="9" id="KW-1185">Reference proteome</keyword>
<dbReference type="GO" id="GO:0006298">
    <property type="term" value="P:mismatch repair"/>
    <property type="evidence" value="ECO:0007669"/>
    <property type="project" value="TreeGrafter"/>
</dbReference>
<dbReference type="PRINTS" id="PR00505">
    <property type="entry name" value="D12N6MTFRASE"/>
</dbReference>
<keyword evidence="3" id="KW-0489">Methyltransferase</keyword>
<feature type="region of interest" description="Disordered" evidence="7">
    <location>
        <begin position="118"/>
        <end position="149"/>
    </location>
</feature>
<protein>
    <recommendedName>
        <fullName evidence="2">site-specific DNA-methyltransferase (adenine-specific)</fullName>
        <ecNumber evidence="2">2.1.1.72</ecNumber>
    </recommendedName>
</protein>
<dbReference type="EMBL" id="JADGJQ010000001">
    <property type="protein sequence ID" value="KAJ3185405.1"/>
    <property type="molecule type" value="Genomic_DNA"/>
</dbReference>
<gene>
    <name evidence="8" type="ORF">HDU87_000024</name>
</gene>
<dbReference type="GO" id="GO:0032259">
    <property type="term" value="P:methylation"/>
    <property type="evidence" value="ECO:0007669"/>
    <property type="project" value="UniProtKB-KW"/>
</dbReference>
<dbReference type="GO" id="GO:0009307">
    <property type="term" value="P:DNA restriction-modification system"/>
    <property type="evidence" value="ECO:0007669"/>
    <property type="project" value="InterPro"/>
</dbReference>
<dbReference type="InterPro" id="IPR023095">
    <property type="entry name" value="Ade_MeTrfase_dom_2"/>
</dbReference>
<dbReference type="Proteomes" id="UP001212152">
    <property type="component" value="Unassembled WGS sequence"/>
</dbReference>
<evidence type="ECO:0000256" key="2">
    <source>
        <dbReference type="ARBA" id="ARBA00011900"/>
    </source>
</evidence>
<dbReference type="GO" id="GO:0009007">
    <property type="term" value="F:site-specific DNA-methyltransferase (adenine-specific) activity"/>
    <property type="evidence" value="ECO:0007669"/>
    <property type="project" value="UniProtKB-EC"/>
</dbReference>
<evidence type="ECO:0000256" key="1">
    <source>
        <dbReference type="ARBA" id="ARBA00006594"/>
    </source>
</evidence>
<evidence type="ECO:0000256" key="3">
    <source>
        <dbReference type="ARBA" id="ARBA00022603"/>
    </source>
</evidence>
<comment type="catalytic activity">
    <reaction evidence="6">
        <text>a 2'-deoxyadenosine in DNA + S-adenosyl-L-methionine = an N(6)-methyl-2'-deoxyadenosine in DNA + S-adenosyl-L-homocysteine + H(+)</text>
        <dbReference type="Rhea" id="RHEA:15197"/>
        <dbReference type="Rhea" id="RHEA-COMP:12418"/>
        <dbReference type="Rhea" id="RHEA-COMP:12419"/>
        <dbReference type="ChEBI" id="CHEBI:15378"/>
        <dbReference type="ChEBI" id="CHEBI:57856"/>
        <dbReference type="ChEBI" id="CHEBI:59789"/>
        <dbReference type="ChEBI" id="CHEBI:90615"/>
        <dbReference type="ChEBI" id="CHEBI:90616"/>
        <dbReference type="EC" id="2.1.1.72"/>
    </reaction>
</comment>
<evidence type="ECO:0000256" key="4">
    <source>
        <dbReference type="ARBA" id="ARBA00022679"/>
    </source>
</evidence>
<dbReference type="GO" id="GO:1904047">
    <property type="term" value="F:S-adenosyl-L-methionine binding"/>
    <property type="evidence" value="ECO:0007669"/>
    <property type="project" value="TreeGrafter"/>
</dbReference>
<comment type="caution">
    <text evidence="8">The sequence shown here is derived from an EMBL/GenBank/DDBJ whole genome shotgun (WGS) entry which is preliminary data.</text>
</comment>
<dbReference type="Gene3D" id="1.10.1020.10">
    <property type="entry name" value="Adenine-specific Methyltransferase, Domain 2"/>
    <property type="match status" value="1"/>
</dbReference>
<name>A0AAD5TWI7_9FUNG</name>
<proteinExistence type="inferred from homology"/>
<evidence type="ECO:0000256" key="5">
    <source>
        <dbReference type="ARBA" id="ARBA00022691"/>
    </source>
</evidence>
<dbReference type="PANTHER" id="PTHR30481">
    <property type="entry name" value="DNA ADENINE METHYLASE"/>
    <property type="match status" value="1"/>
</dbReference>
<organism evidence="8 9">
    <name type="scientific">Geranomyces variabilis</name>
    <dbReference type="NCBI Taxonomy" id="109894"/>
    <lineage>
        <taxon>Eukaryota</taxon>
        <taxon>Fungi</taxon>
        <taxon>Fungi incertae sedis</taxon>
        <taxon>Chytridiomycota</taxon>
        <taxon>Chytridiomycota incertae sedis</taxon>
        <taxon>Chytridiomycetes</taxon>
        <taxon>Spizellomycetales</taxon>
        <taxon>Powellomycetaceae</taxon>
        <taxon>Geranomyces</taxon>
    </lineage>
</organism>
<dbReference type="SUPFAM" id="SSF53335">
    <property type="entry name" value="S-adenosyl-L-methionine-dependent methyltransferases"/>
    <property type="match status" value="1"/>
</dbReference>